<dbReference type="GO" id="GO:0042981">
    <property type="term" value="P:regulation of apoptotic process"/>
    <property type="evidence" value="ECO:0007669"/>
    <property type="project" value="InterPro"/>
</dbReference>
<dbReference type="Proteomes" id="UP000824540">
    <property type="component" value="Unassembled WGS sequence"/>
</dbReference>
<proteinExistence type="predicted"/>
<dbReference type="InterPro" id="IPR036834">
    <property type="entry name" value="Bcl-2-like_sf"/>
</dbReference>
<dbReference type="EMBL" id="JAFBMS010000147">
    <property type="protein sequence ID" value="KAG9334474.1"/>
    <property type="molecule type" value="Genomic_DNA"/>
</dbReference>
<keyword evidence="3" id="KW-1185">Reference proteome</keyword>
<dbReference type="Gene3D" id="1.10.437.10">
    <property type="entry name" value="Blc2-like"/>
    <property type="match status" value="1"/>
</dbReference>
<name>A0A8T2N318_9TELE</name>
<dbReference type="SUPFAM" id="SSF56854">
    <property type="entry name" value="Bcl-2 inhibitors of programmed cell death"/>
    <property type="match status" value="1"/>
</dbReference>
<dbReference type="InterPro" id="IPR002475">
    <property type="entry name" value="Bcl2-like"/>
</dbReference>
<protein>
    <submittedName>
        <fullName evidence="2">Uncharacterized protein</fullName>
    </submittedName>
</protein>
<dbReference type="AlphaFoldDB" id="A0A8T2N318"/>
<gene>
    <name evidence="2" type="ORF">JZ751_007557</name>
</gene>
<organism evidence="2 3">
    <name type="scientific">Albula glossodonta</name>
    <name type="common">roundjaw bonefish</name>
    <dbReference type="NCBI Taxonomy" id="121402"/>
    <lineage>
        <taxon>Eukaryota</taxon>
        <taxon>Metazoa</taxon>
        <taxon>Chordata</taxon>
        <taxon>Craniata</taxon>
        <taxon>Vertebrata</taxon>
        <taxon>Euteleostomi</taxon>
        <taxon>Actinopterygii</taxon>
        <taxon>Neopterygii</taxon>
        <taxon>Teleostei</taxon>
        <taxon>Albuliformes</taxon>
        <taxon>Albulidae</taxon>
        <taxon>Albula</taxon>
    </lineage>
</organism>
<evidence type="ECO:0000313" key="3">
    <source>
        <dbReference type="Proteomes" id="UP000824540"/>
    </source>
</evidence>
<sequence>MLGLYVKKNCPDMVTAVQSAMTTFLNTRVAPWVAQQGGWAAAQSVAQATAWEEAGGGGRAPPLALPVPGHLCLGTCASAVRMEEAQNHLDSSGML</sequence>
<evidence type="ECO:0000256" key="1">
    <source>
        <dbReference type="ARBA" id="ARBA00022703"/>
    </source>
</evidence>
<evidence type="ECO:0000313" key="2">
    <source>
        <dbReference type="EMBL" id="KAG9334474.1"/>
    </source>
</evidence>
<dbReference type="GO" id="GO:0006915">
    <property type="term" value="P:apoptotic process"/>
    <property type="evidence" value="ECO:0007669"/>
    <property type="project" value="UniProtKB-KW"/>
</dbReference>
<comment type="caution">
    <text evidence="2">The sequence shown here is derived from an EMBL/GenBank/DDBJ whole genome shotgun (WGS) entry which is preliminary data.</text>
</comment>
<reference evidence="2" key="1">
    <citation type="thesis" date="2021" institute="BYU ScholarsArchive" country="Provo, UT, USA">
        <title>Applications of and Algorithms for Genome Assembly and Genomic Analyses with an Emphasis on Marine Teleosts.</title>
        <authorList>
            <person name="Pickett B.D."/>
        </authorList>
    </citation>
    <scope>NUCLEOTIDE SEQUENCE</scope>
    <source>
        <strain evidence="2">HI-2016</strain>
    </source>
</reference>
<keyword evidence="1" id="KW-0053">Apoptosis</keyword>
<feature type="non-terminal residue" evidence="2">
    <location>
        <position position="95"/>
    </location>
</feature>
<dbReference type="PROSITE" id="PS50062">
    <property type="entry name" value="BCL2_FAMILY"/>
    <property type="match status" value="1"/>
</dbReference>
<accession>A0A8T2N318</accession>